<dbReference type="OrthoDB" id="9800596at2"/>
<dbReference type="Gene3D" id="3.40.50.150">
    <property type="entry name" value="Vaccinia Virus protein VP39"/>
    <property type="match status" value="1"/>
</dbReference>
<dbReference type="KEGG" id="cpre:Csp1_19960"/>
<dbReference type="EMBL" id="CP024988">
    <property type="protein sequence ID" value="AWT26764.1"/>
    <property type="molecule type" value="Genomic_DNA"/>
</dbReference>
<dbReference type="PROSITE" id="PS51143">
    <property type="entry name" value="MT_A70"/>
    <property type="match status" value="1"/>
</dbReference>
<dbReference type="PANTHER" id="PTHR12829:SF7">
    <property type="entry name" value="N6-ADENOSINE-METHYLTRANSFERASE CATALYTIC SUBUNIT"/>
    <property type="match status" value="1"/>
</dbReference>
<dbReference type="PANTHER" id="PTHR12829">
    <property type="entry name" value="N6-ADENOSINE-METHYLTRANSFERASE"/>
    <property type="match status" value="1"/>
</dbReference>
<dbReference type="PROSITE" id="PS00092">
    <property type="entry name" value="N6_MTASE"/>
    <property type="match status" value="1"/>
</dbReference>
<organism evidence="5 6">
    <name type="scientific">Corynebacterium provencense</name>
    <dbReference type="NCBI Taxonomy" id="1737425"/>
    <lineage>
        <taxon>Bacteria</taxon>
        <taxon>Bacillati</taxon>
        <taxon>Actinomycetota</taxon>
        <taxon>Actinomycetes</taxon>
        <taxon>Mycobacteriales</taxon>
        <taxon>Corynebacteriaceae</taxon>
        <taxon>Corynebacterium</taxon>
    </lineage>
</organism>
<evidence type="ECO:0000313" key="6">
    <source>
        <dbReference type="Proteomes" id="UP000247696"/>
    </source>
</evidence>
<dbReference type="AlphaFoldDB" id="A0A2Z3YW12"/>
<dbReference type="RefSeq" id="WP_110482577.1">
    <property type="nucleotide sequence ID" value="NZ_CP024988.1"/>
</dbReference>
<sequence>MPTSTPPTPNPGTYRVIYADPPWVPFQKGKYGASSHYPLMTTERICAMGSAVKEIAAENSFCFLWVTTGTVPDGLRVLEAWGFRYASFFFWAKPRFTVGQTFRNAGELLLLGVRGKGTKVEFRSQPNWGFYPLQEHSHKPEEVHLMVVERLAGEGRYLELFARREAPSRKDWDVWGNEVAADVSLKNWGFPVPSDFAQAAIPETTHEGR</sequence>
<dbReference type="GO" id="GO:0032259">
    <property type="term" value="P:methylation"/>
    <property type="evidence" value="ECO:0007669"/>
    <property type="project" value="UniProtKB-KW"/>
</dbReference>
<keyword evidence="6" id="KW-1185">Reference proteome</keyword>
<evidence type="ECO:0000256" key="1">
    <source>
        <dbReference type="ARBA" id="ARBA00022603"/>
    </source>
</evidence>
<dbReference type="GO" id="GO:0008168">
    <property type="term" value="F:methyltransferase activity"/>
    <property type="evidence" value="ECO:0007669"/>
    <property type="project" value="UniProtKB-KW"/>
</dbReference>
<keyword evidence="3" id="KW-0949">S-adenosyl-L-methionine</keyword>
<reference evidence="6" key="1">
    <citation type="submission" date="2017-11" db="EMBL/GenBank/DDBJ databases">
        <title>Otitis media/interna in a cat caused by the recently described species Corynebacterium provencense.</title>
        <authorList>
            <person name="Kittl S."/>
            <person name="Brodard I."/>
            <person name="Rychener L."/>
            <person name="Jores J."/>
            <person name="Roosje P."/>
            <person name="Gobeli Brawand S."/>
        </authorList>
    </citation>
    <scope>NUCLEOTIDE SEQUENCE [LARGE SCALE GENOMIC DNA]</scope>
    <source>
        <strain evidence="6">17KM38</strain>
    </source>
</reference>
<dbReference type="Proteomes" id="UP000247696">
    <property type="component" value="Chromosome"/>
</dbReference>
<dbReference type="InterPro" id="IPR007757">
    <property type="entry name" value="MT-A70-like"/>
</dbReference>
<dbReference type="SUPFAM" id="SSF53335">
    <property type="entry name" value="S-adenosyl-L-methionine-dependent methyltransferases"/>
    <property type="match status" value="1"/>
</dbReference>
<accession>A0A2Z3YW12</accession>
<proteinExistence type="inferred from homology"/>
<dbReference type="InterPro" id="IPR029063">
    <property type="entry name" value="SAM-dependent_MTases_sf"/>
</dbReference>
<name>A0A2Z3YW12_9CORY</name>
<keyword evidence="2" id="KW-0808">Transferase</keyword>
<dbReference type="InterPro" id="IPR002052">
    <property type="entry name" value="DNA_methylase_N6_adenine_CS"/>
</dbReference>
<evidence type="ECO:0000256" key="4">
    <source>
        <dbReference type="PROSITE-ProRule" id="PRU00489"/>
    </source>
</evidence>
<dbReference type="GO" id="GO:0003676">
    <property type="term" value="F:nucleic acid binding"/>
    <property type="evidence" value="ECO:0007669"/>
    <property type="project" value="InterPro"/>
</dbReference>
<evidence type="ECO:0000313" key="5">
    <source>
        <dbReference type="EMBL" id="AWT26764.1"/>
    </source>
</evidence>
<gene>
    <name evidence="5" type="ORF">Csp1_19960</name>
</gene>
<dbReference type="Pfam" id="PF05063">
    <property type="entry name" value="MT-A70"/>
    <property type="match status" value="1"/>
</dbReference>
<keyword evidence="1" id="KW-0489">Methyltransferase</keyword>
<evidence type="ECO:0000256" key="3">
    <source>
        <dbReference type="ARBA" id="ARBA00022691"/>
    </source>
</evidence>
<comment type="similarity">
    <text evidence="4">Belongs to the MT-A70-like family.</text>
</comment>
<evidence type="ECO:0000256" key="2">
    <source>
        <dbReference type="ARBA" id="ARBA00022679"/>
    </source>
</evidence>
<protein>
    <submittedName>
        <fullName evidence="5">Uncharacterized protein</fullName>
    </submittedName>
</protein>